<evidence type="ECO:0000313" key="2">
    <source>
        <dbReference type="Proteomes" id="UP001596473"/>
    </source>
</evidence>
<sequence>NRHNLAVGITCCFHVELLKDCEKILLKNELVLWGDYQQLISPKLSQRDYNGQVGEALVGVKVMNKVIGLGMPILQSIN</sequence>
<protein>
    <submittedName>
        <fullName evidence="1">Uncharacterized protein</fullName>
    </submittedName>
</protein>
<organism evidence="1 2">
    <name type="scientific">Iodobacter arcticus</name>
    <dbReference type="NCBI Taxonomy" id="590593"/>
    <lineage>
        <taxon>Bacteria</taxon>
        <taxon>Pseudomonadati</taxon>
        <taxon>Pseudomonadota</taxon>
        <taxon>Betaproteobacteria</taxon>
        <taxon>Neisseriales</taxon>
        <taxon>Chitinibacteraceae</taxon>
        <taxon>Iodobacter</taxon>
    </lineage>
</organism>
<dbReference type="EMBL" id="JBHTBQ010000005">
    <property type="protein sequence ID" value="MFC7418807.1"/>
    <property type="molecule type" value="Genomic_DNA"/>
</dbReference>
<proteinExistence type="predicted"/>
<feature type="non-terminal residue" evidence="1">
    <location>
        <position position="1"/>
    </location>
</feature>
<evidence type="ECO:0000313" key="1">
    <source>
        <dbReference type="EMBL" id="MFC7418807.1"/>
    </source>
</evidence>
<gene>
    <name evidence="1" type="ORF">ACFQNF_02830</name>
</gene>
<keyword evidence="2" id="KW-1185">Reference proteome</keyword>
<dbReference type="Proteomes" id="UP001596473">
    <property type="component" value="Unassembled WGS sequence"/>
</dbReference>
<name>A0ABW2QY31_9NEIS</name>
<comment type="caution">
    <text evidence="1">The sequence shown here is derived from an EMBL/GenBank/DDBJ whole genome shotgun (WGS) entry which is preliminary data.</text>
</comment>
<reference evidence="2" key="1">
    <citation type="journal article" date="2019" name="Int. J. Syst. Evol. Microbiol.">
        <title>The Global Catalogue of Microorganisms (GCM) 10K type strain sequencing project: providing services to taxonomists for standard genome sequencing and annotation.</title>
        <authorList>
            <consortium name="The Broad Institute Genomics Platform"/>
            <consortium name="The Broad Institute Genome Sequencing Center for Infectious Disease"/>
            <person name="Wu L."/>
            <person name="Ma J."/>
        </authorList>
    </citation>
    <scope>NUCLEOTIDE SEQUENCE [LARGE SCALE GENOMIC DNA]</scope>
    <source>
        <strain evidence="2">CCUG 62945</strain>
    </source>
</reference>
<accession>A0ABW2QY31</accession>